<protein>
    <submittedName>
        <fullName evidence="1">Uncharacterized protein</fullName>
    </submittedName>
</protein>
<proteinExistence type="predicted"/>
<dbReference type="EMBL" id="LAZR01059776">
    <property type="protein sequence ID" value="KKK67088.1"/>
    <property type="molecule type" value="Genomic_DNA"/>
</dbReference>
<reference evidence="1" key="1">
    <citation type="journal article" date="2015" name="Nature">
        <title>Complex archaea that bridge the gap between prokaryotes and eukaryotes.</title>
        <authorList>
            <person name="Spang A."/>
            <person name="Saw J.H."/>
            <person name="Jorgensen S.L."/>
            <person name="Zaremba-Niedzwiedzka K."/>
            <person name="Martijn J."/>
            <person name="Lind A.E."/>
            <person name="van Eijk R."/>
            <person name="Schleper C."/>
            <person name="Guy L."/>
            <person name="Ettema T.J."/>
        </authorList>
    </citation>
    <scope>NUCLEOTIDE SEQUENCE</scope>
</reference>
<name>A0A0F8XE16_9ZZZZ</name>
<dbReference type="AlphaFoldDB" id="A0A0F8XE16"/>
<feature type="non-terminal residue" evidence="1">
    <location>
        <position position="1"/>
    </location>
</feature>
<comment type="caution">
    <text evidence="1">The sequence shown here is derived from an EMBL/GenBank/DDBJ whole genome shotgun (WGS) entry which is preliminary data.</text>
</comment>
<accession>A0A0F8XE16</accession>
<gene>
    <name evidence="1" type="ORF">LCGC14_2957580</name>
</gene>
<evidence type="ECO:0000313" key="1">
    <source>
        <dbReference type="EMBL" id="KKK67088.1"/>
    </source>
</evidence>
<organism evidence="1">
    <name type="scientific">marine sediment metagenome</name>
    <dbReference type="NCBI Taxonomy" id="412755"/>
    <lineage>
        <taxon>unclassified sequences</taxon>
        <taxon>metagenomes</taxon>
        <taxon>ecological metagenomes</taxon>
    </lineage>
</organism>
<sequence length="131" mass="14385">FGCVLAAICSPLAVRPAKDADLDQWSRSSSLITRSHPKMRWARFGRGRWDDPACWEPQGVPGPETDVMIEMPATCGQVVIDTPAEGECRDLSMTWPVRFESKGNLTVSGDFYILGDGSGTIQSTRNDYTTS</sequence>